<dbReference type="RefSeq" id="WP_370894136.1">
    <property type="nucleotide sequence ID" value="NZ_JBGJLR010000026.1"/>
</dbReference>
<keyword evidence="2" id="KW-1185">Reference proteome</keyword>
<evidence type="ECO:0000313" key="2">
    <source>
        <dbReference type="Proteomes" id="UP001567350"/>
    </source>
</evidence>
<protein>
    <submittedName>
        <fullName evidence="1">Cysteine-rich CWC family protein</fullName>
    </submittedName>
</protein>
<comment type="caution">
    <text evidence="1">The sequence shown here is derived from an EMBL/GenBank/DDBJ whole genome shotgun (WGS) entry which is preliminary data.</text>
</comment>
<dbReference type="EMBL" id="JBGJLR010000026">
    <property type="protein sequence ID" value="MEZ2740944.1"/>
    <property type="molecule type" value="Genomic_DNA"/>
</dbReference>
<proteinExistence type="predicted"/>
<dbReference type="Pfam" id="PF14375">
    <property type="entry name" value="Cys_rich_CWC"/>
    <property type="match status" value="1"/>
</dbReference>
<name>A0ABV4IGH6_9BURK</name>
<dbReference type="Proteomes" id="UP001567350">
    <property type="component" value="Unassembled WGS sequence"/>
</dbReference>
<accession>A0ABV4IGH6</accession>
<reference evidence="1 2" key="1">
    <citation type="submission" date="2024-08" db="EMBL/GenBank/DDBJ databases">
        <authorList>
            <person name="Feng Z."/>
            <person name="Ronholm J."/>
        </authorList>
    </citation>
    <scope>NUCLEOTIDE SEQUENCE [LARGE SCALE GENOMIC DNA]</scope>
    <source>
        <strain evidence="1 2">4-AB0-8</strain>
    </source>
</reference>
<gene>
    <name evidence="1" type="ORF">ACBP88_16110</name>
</gene>
<organism evidence="1 2">
    <name type="scientific">Comamonas jiangduensis</name>
    <dbReference type="NCBI Taxonomy" id="1194168"/>
    <lineage>
        <taxon>Bacteria</taxon>
        <taxon>Pseudomonadati</taxon>
        <taxon>Pseudomonadota</taxon>
        <taxon>Betaproteobacteria</taxon>
        <taxon>Burkholderiales</taxon>
        <taxon>Comamonadaceae</taxon>
        <taxon>Comamonas</taxon>
    </lineage>
</organism>
<dbReference type="InterPro" id="IPR032720">
    <property type="entry name" value="Cys_rich_CWC"/>
</dbReference>
<sequence length="72" mass="7479">MTPPLDPLTCPLCGQANQCAVAAGLPAQSCWCMQQRIAPEVLARLAAEQRHQACICPACGQSQPLSPTGTSS</sequence>
<evidence type="ECO:0000313" key="1">
    <source>
        <dbReference type="EMBL" id="MEZ2740944.1"/>
    </source>
</evidence>